<dbReference type="PROSITE" id="PS50003">
    <property type="entry name" value="PH_DOMAIN"/>
    <property type="match status" value="1"/>
</dbReference>
<dbReference type="InterPro" id="IPR000219">
    <property type="entry name" value="DH_dom"/>
</dbReference>
<dbReference type="InterPro" id="IPR011993">
    <property type="entry name" value="PH-like_dom_sf"/>
</dbReference>
<evidence type="ECO:0000256" key="2">
    <source>
        <dbReference type="SAM" id="MobiDB-lite"/>
    </source>
</evidence>
<organism evidence="6 7">
    <name type="scientific">Agaricus bisporus var. burnettii</name>
    <dbReference type="NCBI Taxonomy" id="192524"/>
    <lineage>
        <taxon>Eukaryota</taxon>
        <taxon>Fungi</taxon>
        <taxon>Dikarya</taxon>
        <taxon>Basidiomycota</taxon>
        <taxon>Agaricomycotina</taxon>
        <taxon>Agaricomycetes</taxon>
        <taxon>Agaricomycetidae</taxon>
        <taxon>Agaricales</taxon>
        <taxon>Agaricineae</taxon>
        <taxon>Agaricaceae</taxon>
        <taxon>Agaricus</taxon>
    </lineage>
</organism>
<evidence type="ECO:0000259" key="4">
    <source>
        <dbReference type="PROSITE" id="PS50010"/>
    </source>
</evidence>
<feature type="domain" description="PH" evidence="3">
    <location>
        <begin position="424"/>
        <end position="555"/>
    </location>
</feature>
<protein>
    <recommendedName>
        <fullName evidence="8">DH domain-containing protein</fullName>
    </recommendedName>
</protein>
<evidence type="ECO:0000259" key="3">
    <source>
        <dbReference type="PROSITE" id="PS50003"/>
    </source>
</evidence>
<dbReference type="PROSITE" id="PS50219">
    <property type="entry name" value="CNH"/>
    <property type="match status" value="1"/>
</dbReference>
<comment type="caution">
    <text evidence="6">The sequence shown here is derived from an EMBL/GenBank/DDBJ whole genome shotgun (WGS) entry which is preliminary data.</text>
</comment>
<dbReference type="InterPro" id="IPR035899">
    <property type="entry name" value="DBL_dom_sf"/>
</dbReference>
<dbReference type="PANTHER" id="PTHR46572:SF1">
    <property type="entry name" value="RHO1 GUANINE NUCLEOTIDE EXCHANGE FACTOR TUS1"/>
    <property type="match status" value="1"/>
</dbReference>
<reference evidence="6 7" key="1">
    <citation type="journal article" name="Sci. Rep.">
        <title>Telomere-to-telomere assembled and centromere annotated genomes of the two main subspecies of the button mushroom Agaricus bisporus reveal especially polymorphic chromosome ends.</title>
        <authorList>
            <person name="Sonnenberg A.S.M."/>
            <person name="Sedaghat-Telgerd N."/>
            <person name="Lavrijssen B."/>
            <person name="Ohm R.A."/>
            <person name="Hendrickx P.M."/>
            <person name="Scholtmeijer K."/>
            <person name="Baars J.J.P."/>
            <person name="van Peer A."/>
        </authorList>
    </citation>
    <scope>NUCLEOTIDE SEQUENCE [LARGE SCALE GENOMIC DNA]</scope>
    <source>
        <strain evidence="6 7">H119_p4</strain>
    </source>
</reference>
<feature type="domain" description="DH" evidence="4">
    <location>
        <begin position="194"/>
        <end position="389"/>
    </location>
</feature>
<keyword evidence="1" id="KW-0344">Guanine-nucleotide releasing factor</keyword>
<proteinExistence type="predicted"/>
<dbReference type="Pfam" id="PF00780">
    <property type="entry name" value="CNH"/>
    <property type="match status" value="1"/>
</dbReference>
<dbReference type="InterPro" id="IPR052233">
    <property type="entry name" value="Rho-type_GEFs"/>
</dbReference>
<dbReference type="Proteomes" id="UP000629468">
    <property type="component" value="Unassembled WGS sequence"/>
</dbReference>
<dbReference type="Pfam" id="PF00621">
    <property type="entry name" value="RhoGEF"/>
    <property type="match status" value="1"/>
</dbReference>
<evidence type="ECO:0000256" key="1">
    <source>
        <dbReference type="ARBA" id="ARBA00022658"/>
    </source>
</evidence>
<dbReference type="Gene3D" id="2.30.29.30">
    <property type="entry name" value="Pleckstrin-homology domain (PH domain)/Phosphotyrosine-binding domain (PTB)"/>
    <property type="match status" value="1"/>
</dbReference>
<dbReference type="CDD" id="cd00160">
    <property type="entry name" value="RhoGEF"/>
    <property type="match status" value="1"/>
</dbReference>
<dbReference type="GO" id="GO:0005085">
    <property type="term" value="F:guanyl-nucleotide exchange factor activity"/>
    <property type="evidence" value="ECO:0007669"/>
    <property type="project" value="UniProtKB-KW"/>
</dbReference>
<dbReference type="Gene3D" id="1.20.900.10">
    <property type="entry name" value="Dbl homology (DH) domain"/>
    <property type="match status" value="1"/>
</dbReference>
<dbReference type="PROSITE" id="PS50010">
    <property type="entry name" value="DH_2"/>
    <property type="match status" value="1"/>
</dbReference>
<gene>
    <name evidence="6" type="ORF">Agabi119p4_5876</name>
</gene>
<evidence type="ECO:0000259" key="5">
    <source>
        <dbReference type="PROSITE" id="PS50219"/>
    </source>
</evidence>
<feature type="domain" description="CNH" evidence="5">
    <location>
        <begin position="595"/>
        <end position="912"/>
    </location>
</feature>
<dbReference type="EMBL" id="JABXXO010000008">
    <property type="protein sequence ID" value="KAF7771565.1"/>
    <property type="molecule type" value="Genomic_DNA"/>
</dbReference>
<dbReference type="InterPro" id="IPR001180">
    <property type="entry name" value="CNH_dom"/>
</dbReference>
<accession>A0A8H7F0R8</accession>
<name>A0A8H7F0R8_AGABI</name>
<dbReference type="SMART" id="SM00233">
    <property type="entry name" value="PH"/>
    <property type="match status" value="1"/>
</dbReference>
<dbReference type="SMART" id="SM00325">
    <property type="entry name" value="RhoGEF"/>
    <property type="match status" value="1"/>
</dbReference>
<feature type="region of interest" description="Disordered" evidence="2">
    <location>
        <begin position="1"/>
        <end position="51"/>
    </location>
</feature>
<evidence type="ECO:0000313" key="7">
    <source>
        <dbReference type="Proteomes" id="UP000629468"/>
    </source>
</evidence>
<sequence>MSTSHPLPDIPGRDGERPLMHISMPDVTFSGPVIHHSAPPLPSSWDDSQYQNRPRPRVLSMNAYPYSAPETPYTEPALNTPIAFPQPYGGEMPGLVVPPRLLSQSRSVGELSRPHRASIPARHVNSEYPSDDKREFEFRDSSIEKLSSGLAESNLSSDDMIIRFQEGKLRIEDQEWHRLVPEGAQDALGKKEVRRQSIIFEIIKGERDYVNDLELVQQLYIDGIRRANPHIIPERRLPGFITDVFGNFHEILNFHQHLLRQLFARQREQHPVLQTVGDIILDQTLKSEFRSAYETYIKRYPMAESYHRNELKCNRAYERFLQTTSNDARVRKRDLITLLSRPVTKLPRLNLLLEEALKSTEQGFEHPDLEALPLILGILNPFIKSTQPGIEAAEGKVKFWSLCESLVYQKGEIIDMDFYDESRTLVYSSSVARRVKSEASFHEWEDLTLSLLDNYVLITREENSKPNNSVIKRHLVSRPIPLSFLRLAGFADPTDSRRERSEDRRLLDSLWSHSVPIYPFTIYHASSRISRRYTLYVESETQRQKWQSVLSECIAVHRVREDSNKWFEAENISSRFFRVPDSFLVSPATSDPPKSGRITSAVPFCFDGRKFLAVGCPTGIYVSVAGHEAFKKALDYSNPKYIGVLQAIGDKVFNKFIVHSDQAVTSYSLELLARLALDQTNRDALSASTEKVGGDESNIVICKCAQVNGRALVIYATKRRLSTTLTLHVMEAETHDQIEINARRKISSRISSFKPCSEPGFIPRDTSDIVPLARTLAVCSQDKIVVVDPINLSQSAVAVVPDLRNTMSSVLLSTLQDRIRHAKALGLVRVDAHELLMIYDSIGYYVTKQGVPTRSFGYIRWETPVSAFAQRGNNIVLVSSRFIEIRDIATGKIVQVLEGADVRLMYSGPPTHNKDDRILLAMRGTKGQDGSFADRLVELIETVEYVPQTPAMAEPVMWTEWDL</sequence>
<evidence type="ECO:0008006" key="8">
    <source>
        <dbReference type="Google" id="ProtNLM"/>
    </source>
</evidence>
<dbReference type="InterPro" id="IPR001849">
    <property type="entry name" value="PH_domain"/>
</dbReference>
<dbReference type="SUPFAM" id="SSF48065">
    <property type="entry name" value="DBL homology domain (DH-domain)"/>
    <property type="match status" value="1"/>
</dbReference>
<dbReference type="SUPFAM" id="SSF50729">
    <property type="entry name" value="PH domain-like"/>
    <property type="match status" value="1"/>
</dbReference>
<dbReference type="PANTHER" id="PTHR46572">
    <property type="entry name" value="RHO1 GDP-GTP EXCHANGE PROTEIN 1-RELATED"/>
    <property type="match status" value="1"/>
</dbReference>
<evidence type="ECO:0000313" key="6">
    <source>
        <dbReference type="EMBL" id="KAF7771565.1"/>
    </source>
</evidence>
<dbReference type="AlphaFoldDB" id="A0A8H7F0R8"/>